<dbReference type="PANTHER" id="PTHR37954:SF3">
    <property type="entry name" value="DUF169 DOMAIN-CONTAINING PROTEIN"/>
    <property type="match status" value="1"/>
</dbReference>
<sequence length="252" mass="26557">MPSNSEIANTLTQSLRLAQPPVAVGLTDQIPDGVESWSGHSPAGCRFWQEAAQRVFATSAADHGLCSIGQYTHGLEMSPASNADLMTALKVFADLTYVREQDVQAIPVLASKPKYVVYGPLAEIPVNPDVVLLFVRADQTLILSEASQQLEGGLPPAMGRPACAIIPQAKNTGRSALSLGCCGARAYLDVLSSDVALYAIPGAALGMFAERIAALASANDILTKFHQLRRKDIEAGNSPSVQDSLAALQSIS</sequence>
<dbReference type="HOGENOM" id="CLU_1219125_0_0_0"/>
<accession>Q01WR8</accession>
<dbReference type="Pfam" id="PF02596">
    <property type="entry name" value="DUF169"/>
    <property type="match status" value="1"/>
</dbReference>
<organism evidence="1">
    <name type="scientific">Solibacter usitatus (strain Ellin6076)</name>
    <dbReference type="NCBI Taxonomy" id="234267"/>
    <lineage>
        <taxon>Bacteria</taxon>
        <taxon>Pseudomonadati</taxon>
        <taxon>Acidobacteriota</taxon>
        <taxon>Terriglobia</taxon>
        <taxon>Bryobacterales</taxon>
        <taxon>Solibacteraceae</taxon>
        <taxon>Candidatus Solibacter</taxon>
    </lineage>
</organism>
<protein>
    <submittedName>
        <fullName evidence="1">Uncharacterized protein</fullName>
    </submittedName>
</protein>
<reference evidence="1" key="1">
    <citation type="submission" date="2006-10" db="EMBL/GenBank/DDBJ databases">
        <title>Complete sequence of Solibacter usitatus Ellin6076.</title>
        <authorList>
            <consortium name="US DOE Joint Genome Institute"/>
            <person name="Copeland A."/>
            <person name="Lucas S."/>
            <person name="Lapidus A."/>
            <person name="Barry K."/>
            <person name="Detter J.C."/>
            <person name="Glavina del Rio T."/>
            <person name="Hammon N."/>
            <person name="Israni S."/>
            <person name="Dalin E."/>
            <person name="Tice H."/>
            <person name="Pitluck S."/>
            <person name="Thompson L.S."/>
            <person name="Brettin T."/>
            <person name="Bruce D."/>
            <person name="Han C."/>
            <person name="Tapia R."/>
            <person name="Gilna P."/>
            <person name="Schmutz J."/>
            <person name="Larimer F."/>
            <person name="Land M."/>
            <person name="Hauser L."/>
            <person name="Kyrpides N."/>
            <person name="Mikhailova N."/>
            <person name="Janssen P.H."/>
            <person name="Kuske C.R."/>
            <person name="Richardson P."/>
        </authorList>
    </citation>
    <scope>NUCLEOTIDE SEQUENCE</scope>
    <source>
        <strain evidence="1">Ellin6076</strain>
    </source>
</reference>
<dbReference type="EMBL" id="CP000473">
    <property type="protein sequence ID" value="ABJ85897.1"/>
    <property type="molecule type" value="Genomic_DNA"/>
</dbReference>
<dbReference type="InterPro" id="IPR003748">
    <property type="entry name" value="DUF169"/>
</dbReference>
<evidence type="ECO:0000313" key="1">
    <source>
        <dbReference type="EMBL" id="ABJ85897.1"/>
    </source>
</evidence>
<dbReference type="AlphaFoldDB" id="Q01WR8"/>
<dbReference type="eggNOG" id="COG2043">
    <property type="taxonomic scope" value="Bacteria"/>
</dbReference>
<proteinExistence type="predicted"/>
<name>Q01WR8_SOLUE</name>
<gene>
    <name evidence="1" type="ordered locus">Acid_4938</name>
</gene>
<dbReference type="PANTHER" id="PTHR37954">
    <property type="entry name" value="BLL4979 PROTEIN"/>
    <property type="match status" value="1"/>
</dbReference>
<dbReference type="KEGG" id="sus:Acid_4938"/>
<dbReference type="InParanoid" id="Q01WR8"/>
<dbReference type="STRING" id="234267.Acid_4938"/>
<dbReference type="OrthoDB" id="149847at2"/>